<dbReference type="GO" id="GO:0003746">
    <property type="term" value="F:translation elongation factor activity"/>
    <property type="evidence" value="ECO:0007669"/>
    <property type="project" value="UniProtKB-KW"/>
</dbReference>
<dbReference type="InterPro" id="IPR036805">
    <property type="entry name" value="Tscrpt_elong_fac_GreA/B_N_sf"/>
</dbReference>
<evidence type="ECO:0000256" key="7">
    <source>
        <dbReference type="ARBA" id="ARBA00030776"/>
    </source>
</evidence>
<keyword evidence="13" id="KW-1185">Reference proteome</keyword>
<keyword evidence="3 8" id="KW-0805">Transcription regulation</keyword>
<dbReference type="InterPro" id="IPR023459">
    <property type="entry name" value="Tscrpt_elong_fac_GreA/B_fam"/>
</dbReference>
<keyword evidence="12" id="KW-0648">Protein biosynthesis</keyword>
<evidence type="ECO:0000256" key="5">
    <source>
        <dbReference type="ARBA" id="ARBA00023163"/>
    </source>
</evidence>
<organism evidence="12 13">
    <name type="scientific">Fodinibius salipaludis</name>
    <dbReference type="NCBI Taxonomy" id="2032627"/>
    <lineage>
        <taxon>Bacteria</taxon>
        <taxon>Pseudomonadati</taxon>
        <taxon>Balneolota</taxon>
        <taxon>Balneolia</taxon>
        <taxon>Balneolales</taxon>
        <taxon>Balneolaceae</taxon>
        <taxon>Fodinibius</taxon>
    </lineage>
</organism>
<name>A0A2A2GB49_9BACT</name>
<dbReference type="InterPro" id="IPR006359">
    <property type="entry name" value="Tscrpt_elong_fac_GreA"/>
</dbReference>
<dbReference type="GO" id="GO:0032784">
    <property type="term" value="P:regulation of DNA-templated transcription elongation"/>
    <property type="evidence" value="ECO:0007669"/>
    <property type="project" value="UniProtKB-UniRule"/>
</dbReference>
<dbReference type="PIRSF" id="PIRSF006092">
    <property type="entry name" value="GreA_GreB"/>
    <property type="match status" value="1"/>
</dbReference>
<evidence type="ECO:0000256" key="8">
    <source>
        <dbReference type="HAMAP-Rule" id="MF_00105"/>
    </source>
</evidence>
<dbReference type="InterPro" id="IPR028624">
    <property type="entry name" value="Tscrpt_elong_fac_GreA/B"/>
</dbReference>
<evidence type="ECO:0000256" key="4">
    <source>
        <dbReference type="ARBA" id="ARBA00023125"/>
    </source>
</evidence>
<dbReference type="Proteomes" id="UP000218831">
    <property type="component" value="Unassembled WGS sequence"/>
</dbReference>
<dbReference type="FunFam" id="1.10.287.180:FF:000001">
    <property type="entry name" value="Transcription elongation factor GreA"/>
    <property type="match status" value="1"/>
</dbReference>
<dbReference type="RefSeq" id="WP_095606708.1">
    <property type="nucleotide sequence ID" value="NZ_NSKE01000006.1"/>
</dbReference>
<proteinExistence type="inferred from homology"/>
<dbReference type="NCBIfam" id="TIGR01462">
    <property type="entry name" value="greA"/>
    <property type="match status" value="1"/>
</dbReference>
<dbReference type="NCBIfam" id="NF001261">
    <property type="entry name" value="PRK00226.1-2"/>
    <property type="match status" value="1"/>
</dbReference>
<dbReference type="NCBIfam" id="NF001263">
    <property type="entry name" value="PRK00226.1-4"/>
    <property type="match status" value="1"/>
</dbReference>
<dbReference type="OrthoDB" id="9808774at2"/>
<reference evidence="12 13" key="1">
    <citation type="submission" date="2017-08" db="EMBL/GenBank/DDBJ databases">
        <title>Aliifodinibius alkalisoli sp. nov., isolated from saline alkaline soil.</title>
        <authorList>
            <person name="Liu D."/>
            <person name="Zhang G."/>
        </authorList>
    </citation>
    <scope>NUCLEOTIDE SEQUENCE [LARGE SCALE GENOMIC DNA]</scope>
    <source>
        <strain evidence="12 13">WN023</strain>
    </source>
</reference>
<keyword evidence="12" id="KW-0251">Elongation factor</keyword>
<dbReference type="PANTHER" id="PTHR30437:SF4">
    <property type="entry name" value="TRANSCRIPTION ELONGATION FACTOR GREA"/>
    <property type="match status" value="1"/>
</dbReference>
<evidence type="ECO:0000259" key="10">
    <source>
        <dbReference type="Pfam" id="PF01272"/>
    </source>
</evidence>
<accession>A0A2A2GB49</accession>
<keyword evidence="8" id="KW-0175">Coiled coil</keyword>
<dbReference type="PANTHER" id="PTHR30437">
    <property type="entry name" value="TRANSCRIPTION ELONGATION FACTOR GREA"/>
    <property type="match status" value="1"/>
</dbReference>
<dbReference type="GO" id="GO:0006354">
    <property type="term" value="P:DNA-templated transcription elongation"/>
    <property type="evidence" value="ECO:0007669"/>
    <property type="project" value="TreeGrafter"/>
</dbReference>
<feature type="coiled-coil region" evidence="8">
    <location>
        <begin position="11"/>
        <end position="78"/>
    </location>
</feature>
<dbReference type="Pfam" id="PF03449">
    <property type="entry name" value="GreA_GreB_N"/>
    <property type="match status" value="1"/>
</dbReference>
<dbReference type="InterPro" id="IPR001437">
    <property type="entry name" value="Tscrpt_elong_fac_GreA/B_C"/>
</dbReference>
<comment type="caution">
    <text evidence="12">The sequence shown here is derived from an EMBL/GenBank/DDBJ whole genome shotgun (WGS) entry which is preliminary data.</text>
</comment>
<gene>
    <name evidence="8" type="primary">greA</name>
    <name evidence="12" type="ORF">CK503_09060</name>
</gene>
<sequence length="156" mass="17690">MDKNYLSREGYEKLEEELQDLKTRGRKEIAEEIAEARAKGDLSENAEYDAAKEAQGMLEKRIAELENALANARILDEEDIKTDKAYLLSTVTIHNYNVDKEVKYTLVSKDEANFKKNKISVESPIGKAILGREIGETFEVDVPAGKLKLEVKNIER</sequence>
<dbReference type="InterPro" id="IPR018151">
    <property type="entry name" value="TF_GreA/GreB_CS"/>
</dbReference>
<dbReference type="EMBL" id="NSKE01000006">
    <property type="protein sequence ID" value="PAU94032.1"/>
    <property type="molecule type" value="Genomic_DNA"/>
</dbReference>
<dbReference type="HAMAP" id="MF_00105">
    <property type="entry name" value="GreA_GreB"/>
    <property type="match status" value="1"/>
</dbReference>
<evidence type="ECO:0000256" key="6">
    <source>
        <dbReference type="ARBA" id="ARBA00024916"/>
    </source>
</evidence>
<comment type="similarity">
    <text evidence="1 8 9">Belongs to the GreA/GreB family.</text>
</comment>
<dbReference type="AlphaFoldDB" id="A0A2A2GB49"/>
<dbReference type="GO" id="GO:0070063">
    <property type="term" value="F:RNA polymerase binding"/>
    <property type="evidence" value="ECO:0007669"/>
    <property type="project" value="InterPro"/>
</dbReference>
<dbReference type="SUPFAM" id="SSF54534">
    <property type="entry name" value="FKBP-like"/>
    <property type="match status" value="1"/>
</dbReference>
<dbReference type="InterPro" id="IPR022691">
    <property type="entry name" value="Tscrpt_elong_fac_GreA/B_N"/>
</dbReference>
<evidence type="ECO:0000256" key="1">
    <source>
        <dbReference type="ARBA" id="ARBA00008213"/>
    </source>
</evidence>
<comment type="function">
    <text evidence="6 8 9">Necessary for efficient RNA polymerase transcription elongation past template-encoded arresting sites. The arresting sites in DNA have the property of trapping a certain fraction of elongating RNA polymerases that pass through, resulting in locked ternary complexes. Cleavage of the nascent transcript by cleavage factors such as GreA or GreB allows the resumption of elongation from the new 3'terminus. GreA releases sequences of 2 to 3 nucleotides.</text>
</comment>
<dbReference type="Pfam" id="PF01272">
    <property type="entry name" value="GreA_GreB"/>
    <property type="match status" value="1"/>
</dbReference>
<dbReference type="PROSITE" id="PS00830">
    <property type="entry name" value="GREAB_2"/>
    <property type="match status" value="1"/>
</dbReference>
<keyword evidence="5 8" id="KW-0804">Transcription</keyword>
<keyword evidence="4 8" id="KW-0238">DNA-binding</keyword>
<dbReference type="Gene3D" id="3.10.50.30">
    <property type="entry name" value="Transcription elongation factor, GreA/GreB, C-terminal domain"/>
    <property type="match status" value="1"/>
</dbReference>
<evidence type="ECO:0000256" key="3">
    <source>
        <dbReference type="ARBA" id="ARBA00023015"/>
    </source>
</evidence>
<evidence type="ECO:0000256" key="9">
    <source>
        <dbReference type="RuleBase" id="RU000556"/>
    </source>
</evidence>
<protein>
    <recommendedName>
        <fullName evidence="2 8">Transcription elongation factor GreA</fullName>
    </recommendedName>
    <alternativeName>
        <fullName evidence="7 8">Transcript cleavage factor GreA</fullName>
    </alternativeName>
</protein>
<dbReference type="GO" id="GO:0003677">
    <property type="term" value="F:DNA binding"/>
    <property type="evidence" value="ECO:0007669"/>
    <property type="project" value="UniProtKB-UniRule"/>
</dbReference>
<dbReference type="Gene3D" id="1.10.287.180">
    <property type="entry name" value="Transcription elongation factor, GreA/GreB, N-terminal domain"/>
    <property type="match status" value="1"/>
</dbReference>
<dbReference type="PROSITE" id="PS00829">
    <property type="entry name" value="GREAB_1"/>
    <property type="match status" value="1"/>
</dbReference>
<feature type="domain" description="Transcription elongation factor GreA/GreB C-terminal" evidence="10">
    <location>
        <begin position="82"/>
        <end position="155"/>
    </location>
</feature>
<evidence type="ECO:0000313" key="12">
    <source>
        <dbReference type="EMBL" id="PAU94032.1"/>
    </source>
</evidence>
<dbReference type="InterPro" id="IPR036953">
    <property type="entry name" value="GreA/GreB_C_sf"/>
</dbReference>
<feature type="domain" description="Transcription elongation factor GreA/GreB N-terminal" evidence="11">
    <location>
        <begin position="4"/>
        <end position="74"/>
    </location>
</feature>
<dbReference type="FunFam" id="3.10.50.30:FF:000001">
    <property type="entry name" value="Transcription elongation factor GreA"/>
    <property type="match status" value="1"/>
</dbReference>
<dbReference type="SUPFAM" id="SSF46557">
    <property type="entry name" value="GreA transcript cleavage protein, N-terminal domain"/>
    <property type="match status" value="1"/>
</dbReference>
<evidence type="ECO:0000259" key="11">
    <source>
        <dbReference type="Pfam" id="PF03449"/>
    </source>
</evidence>
<evidence type="ECO:0000256" key="2">
    <source>
        <dbReference type="ARBA" id="ARBA00013729"/>
    </source>
</evidence>
<evidence type="ECO:0000313" key="13">
    <source>
        <dbReference type="Proteomes" id="UP000218831"/>
    </source>
</evidence>